<name>A0A0G4GB38_9ALVE</name>
<proteinExistence type="inferred from homology"/>
<dbReference type="GO" id="GO:0016279">
    <property type="term" value="F:protein-lysine N-methyltransferase activity"/>
    <property type="evidence" value="ECO:0007669"/>
    <property type="project" value="InterPro"/>
</dbReference>
<keyword evidence="4" id="KW-0949">S-adenosyl-L-methionine</keyword>
<comment type="similarity">
    <text evidence="1">Belongs to the ANT/ATPSC lysine N-methyltransferase family.</text>
</comment>
<dbReference type="Gene3D" id="3.40.50.150">
    <property type="entry name" value="Vaccinia Virus protein VP39"/>
    <property type="match status" value="1"/>
</dbReference>
<protein>
    <recommendedName>
        <fullName evidence="5">Methyltransferase domain-containing protein</fullName>
    </recommendedName>
</protein>
<dbReference type="InterPro" id="IPR029063">
    <property type="entry name" value="SAM-dependent_MTases_sf"/>
</dbReference>
<feature type="domain" description="Methyltransferase" evidence="5">
    <location>
        <begin position="78"/>
        <end position="141"/>
    </location>
</feature>
<evidence type="ECO:0000256" key="4">
    <source>
        <dbReference type="ARBA" id="ARBA00022691"/>
    </source>
</evidence>
<organism evidence="6">
    <name type="scientific">Chromera velia CCMP2878</name>
    <dbReference type="NCBI Taxonomy" id="1169474"/>
    <lineage>
        <taxon>Eukaryota</taxon>
        <taxon>Sar</taxon>
        <taxon>Alveolata</taxon>
        <taxon>Colpodellida</taxon>
        <taxon>Chromeraceae</taxon>
        <taxon>Chromera</taxon>
    </lineage>
</organism>
<reference evidence="6" key="1">
    <citation type="submission" date="2014-11" db="EMBL/GenBank/DDBJ databases">
        <authorList>
            <person name="Otto D Thomas"/>
            <person name="Naeem Raeece"/>
        </authorList>
    </citation>
    <scope>NUCLEOTIDE SEQUENCE</scope>
</reference>
<dbReference type="SUPFAM" id="SSF53335">
    <property type="entry name" value="S-adenosyl-L-methionine-dependent methyltransferases"/>
    <property type="match status" value="1"/>
</dbReference>
<dbReference type="GO" id="GO:1905706">
    <property type="term" value="P:regulation of mitochondrial ATP synthesis coupled proton transport"/>
    <property type="evidence" value="ECO:0007669"/>
    <property type="project" value="TreeGrafter"/>
</dbReference>
<dbReference type="InterPro" id="IPR026170">
    <property type="entry name" value="FAM173A/B"/>
</dbReference>
<evidence type="ECO:0000259" key="5">
    <source>
        <dbReference type="Pfam" id="PF13847"/>
    </source>
</evidence>
<keyword evidence="3" id="KW-0808">Transferase</keyword>
<dbReference type="GO" id="GO:0005739">
    <property type="term" value="C:mitochondrion"/>
    <property type="evidence" value="ECO:0007669"/>
    <property type="project" value="TreeGrafter"/>
</dbReference>
<keyword evidence="2" id="KW-0489">Methyltransferase</keyword>
<sequence length="238" mass="25633">MSGEEDSDGIDASNPYHQAFPGQFVKPTSHLFGYEWSEGLLSPFREAAAESLDAALVVVRQLLVEADKDTAREKGKESTVIVTDLGSGNGALLLRARDVLGSACLCTGVEMDSALVKESRERAVSSGVAESVRIVQGDLLDETVWSPGIAWQGEACVEEGGCFFSVVFVYLVTEGLRKVLPLLEKLLEKGAQVISMGWEVPSFSHKLSFSGKGFYVYGSLRTQSSSISVQETEGQQTV</sequence>
<dbReference type="CDD" id="cd02440">
    <property type="entry name" value="AdoMet_MTases"/>
    <property type="match status" value="1"/>
</dbReference>
<accession>A0A0G4GB38</accession>
<dbReference type="PANTHER" id="PTHR13610">
    <property type="entry name" value="METHYLTRANSFERASE DOMAIN-CONTAINING PROTEIN"/>
    <property type="match status" value="1"/>
</dbReference>
<evidence type="ECO:0000256" key="2">
    <source>
        <dbReference type="ARBA" id="ARBA00022603"/>
    </source>
</evidence>
<dbReference type="PANTHER" id="PTHR13610:SF11">
    <property type="entry name" value="METHYLTRANSFERASE DOMAIN-CONTAINING PROTEIN"/>
    <property type="match status" value="1"/>
</dbReference>
<evidence type="ECO:0000256" key="1">
    <source>
        <dbReference type="ARBA" id="ARBA00010633"/>
    </source>
</evidence>
<dbReference type="VEuPathDB" id="CryptoDB:Cvel_21094"/>
<dbReference type="Pfam" id="PF13847">
    <property type="entry name" value="Methyltransf_31"/>
    <property type="match status" value="1"/>
</dbReference>
<dbReference type="InterPro" id="IPR025714">
    <property type="entry name" value="Methyltranfer_dom"/>
</dbReference>
<dbReference type="EMBL" id="CDMZ01001049">
    <property type="protein sequence ID" value="CEM26343.1"/>
    <property type="molecule type" value="Genomic_DNA"/>
</dbReference>
<dbReference type="GO" id="GO:0032259">
    <property type="term" value="P:methylation"/>
    <property type="evidence" value="ECO:0007669"/>
    <property type="project" value="UniProtKB-KW"/>
</dbReference>
<evidence type="ECO:0000256" key="3">
    <source>
        <dbReference type="ARBA" id="ARBA00022679"/>
    </source>
</evidence>
<gene>
    <name evidence="6" type="ORF">Cvel_21094</name>
</gene>
<evidence type="ECO:0000313" key="6">
    <source>
        <dbReference type="EMBL" id="CEM26343.1"/>
    </source>
</evidence>
<dbReference type="AlphaFoldDB" id="A0A0G4GB38"/>